<evidence type="ECO:0000259" key="6">
    <source>
        <dbReference type="PROSITE" id="PS51194"/>
    </source>
</evidence>
<dbReference type="PROSITE" id="PS51192">
    <property type="entry name" value="HELICASE_ATP_BIND_1"/>
    <property type="match status" value="1"/>
</dbReference>
<dbReference type="InterPro" id="IPR011545">
    <property type="entry name" value="DEAD/DEAH_box_helicase_dom"/>
</dbReference>
<proteinExistence type="predicted"/>
<dbReference type="Pfam" id="PF00271">
    <property type="entry name" value="Helicase_C"/>
    <property type="match status" value="1"/>
</dbReference>
<accession>A0A6C0HVR3</accession>
<organism evidence="7">
    <name type="scientific">viral metagenome</name>
    <dbReference type="NCBI Taxonomy" id="1070528"/>
    <lineage>
        <taxon>unclassified sequences</taxon>
        <taxon>metagenomes</taxon>
        <taxon>organismal metagenomes</taxon>
    </lineage>
</organism>
<dbReference type="GO" id="GO:0004386">
    <property type="term" value="F:helicase activity"/>
    <property type="evidence" value="ECO:0007669"/>
    <property type="project" value="UniProtKB-KW"/>
</dbReference>
<keyword evidence="3" id="KW-0347">Helicase</keyword>
<dbReference type="InterPro" id="IPR027417">
    <property type="entry name" value="P-loop_NTPase"/>
</dbReference>
<evidence type="ECO:0000256" key="4">
    <source>
        <dbReference type="ARBA" id="ARBA00022840"/>
    </source>
</evidence>
<evidence type="ECO:0000256" key="3">
    <source>
        <dbReference type="ARBA" id="ARBA00022806"/>
    </source>
</evidence>
<sequence length="1645" mass="193625">MINDILNDIQNYNFNFVNDKFKMIVLKYIELLLPSLNSSDINILHNLTLVLIEEISIRYFSISISQWTQNNGRDISSLCLSLIPYIGNSDDSNYSKIQNLKDIIYKSNTTTIPNDILNIDRKEALTKYFPYSNFTLGLLNKDNSIFNLYENNQHTIYDCIEYNFISMLETIKITNGKLYINWINTIPLVNYKSSNIYKKSLVEINELVELVKINIMPDDDNYKKFFQILKNNKGLYYGDYYNVLSNSFFYSVKKVKWILFCSKINNTDYMYNIQYLNKILNLSSLFKYNNYNDVPDIDRFKFSNQLNNIIFNIKNNTASYINFNYEINIFKNIISFMIFNYSKAYLLDKSINKIFNDVEVIDSGMDVDPVYLQINDISIRDLVDCLSKISAEFMWDYLKESMNIFQSTLYAKYLIKDNNINMNFFNLIETDDAKINLKNIYNIAKFLCHSLMDTNYVHLGTSFKSLDHMNVFRFFLLFLGPNVLAMGMNIRKNIQIQEIKNYNYNEIMQQIQNAWDIIKFDLIWDYLNDNGLLSEFNINLEITDNNLLQISDVNIKNKKIQNGLKKFFEENSKLFDCNYFLTNKPYNKLTIGKPYSRVLAEELINYTFYANDWISQLNFFNHYLNHAVLFITGSTGTGKSTQVPKLVMYALKMIDYKNDGKVICTQPRIPPTQDNAKRISKEMGVDIVKTVDKVEYKTDNYYIQYKHMKDNHIQKYSNHLVLKMVTDGTLLEELVSTPMLKKVAKSEFDTKKNEQKIVMDIENLYDVVMVDEAHEHNTNMDLILTLMRQACIYNNSLRLIIVSATMDDDEPIYRSYYKLINDNIVYPIKQPLLSHPLNKTDNYFINCYYLDRRLHISIPKQSYSYKITEYYDENIEKQFTLDMKNNATLAQKKSYTVIKSICESSVSGDILLFSIGKEEIKEAVRELNKIIPSSVIALPFYSEMNAKYRDIISDINNKISKIRNKKDNIAEEWVETFNDIKDVPEGTYKRAIIVATNVAEASITIESLKYVVDTGYSKVNRYDIFSDSSNITVEPISESSRIQRKGRIGRVSPGTVYYLYGFNSRLNVAPKYGITLVDFHTHFIKLSSQNQDSSKGLFWNSQLAPYLYESFFKNINDLIRNQNITDTYVYISNIYQIIVEQFLLLFQPVDAKYFYKFNELKNTDLPEYLNRIEDGYMSDTLLDLAGEFYIIHPEENNIKRNIMGNIIMFNNNSANKITKRNFLEILRNIKNKLLYLPIKIKTKSNIEITYYKRTNYYDKISEVMNITKLEEKDAIILYISSGFNLLFEAVQVISMLKVIGDMNNIIKMENNKYSYDEIRNIFGSDSDITSIYKIITVLKNKFPDLLIYKIFNNSILEQYKTQYMSIMNEYRRKNYSNIKDSLDLMNWLYNNGELNDNKGFLYWLKSSGIFKKLLLNDIYINKESIRNVCNDYYLNYTKVIEYYEYLIYLSISILTADIEYDINYKKINPLTEVKIINPYLLKVVNSSIEDKLNYAFFISQPLFFSVMFENGYKNNRNDCIIKPLIKGALNALNTLCTNISSYIGYYNIKNNNMSVIYNINISKLTNYNPYFYNPSKIKNFYINKINNKINIKNFNSNEWNRVIMNINNTFSNLSFDIFPLNNPFFPIIQEYSKQIKYLDMEYNTE</sequence>
<name>A0A6C0HVR3_9ZZZZ</name>
<keyword evidence="4" id="KW-0067">ATP-binding</keyword>
<dbReference type="InterPro" id="IPR001650">
    <property type="entry name" value="Helicase_C-like"/>
</dbReference>
<dbReference type="PANTHER" id="PTHR18934">
    <property type="entry name" value="ATP-DEPENDENT RNA HELICASE"/>
    <property type="match status" value="1"/>
</dbReference>
<keyword evidence="1" id="KW-0547">Nucleotide-binding</keyword>
<dbReference type="SUPFAM" id="SSF52540">
    <property type="entry name" value="P-loop containing nucleoside triphosphate hydrolases"/>
    <property type="match status" value="1"/>
</dbReference>
<evidence type="ECO:0008006" key="8">
    <source>
        <dbReference type="Google" id="ProtNLM"/>
    </source>
</evidence>
<dbReference type="CDD" id="cd18791">
    <property type="entry name" value="SF2_C_RHA"/>
    <property type="match status" value="1"/>
</dbReference>
<dbReference type="Pfam" id="PF00270">
    <property type="entry name" value="DEAD"/>
    <property type="match status" value="1"/>
</dbReference>
<dbReference type="Gene3D" id="3.40.50.300">
    <property type="entry name" value="P-loop containing nucleotide triphosphate hydrolases"/>
    <property type="match status" value="2"/>
</dbReference>
<protein>
    <recommendedName>
        <fullName evidence="8">Helicase ATP-binding domain-containing protein</fullName>
    </recommendedName>
</protein>
<dbReference type="PANTHER" id="PTHR18934:SF91">
    <property type="entry name" value="PRE-MRNA-SPLICING FACTOR ATP-DEPENDENT RNA HELICASE PRP16"/>
    <property type="match status" value="1"/>
</dbReference>
<dbReference type="CDD" id="cd17917">
    <property type="entry name" value="DEXHc_RHA-like"/>
    <property type="match status" value="1"/>
</dbReference>
<dbReference type="GO" id="GO:0003723">
    <property type="term" value="F:RNA binding"/>
    <property type="evidence" value="ECO:0007669"/>
    <property type="project" value="TreeGrafter"/>
</dbReference>
<dbReference type="GO" id="GO:0005524">
    <property type="term" value="F:ATP binding"/>
    <property type="evidence" value="ECO:0007669"/>
    <property type="project" value="UniProtKB-KW"/>
</dbReference>
<dbReference type="SMART" id="SM00490">
    <property type="entry name" value="HELICc"/>
    <property type="match status" value="1"/>
</dbReference>
<dbReference type="GO" id="GO:0016787">
    <property type="term" value="F:hydrolase activity"/>
    <property type="evidence" value="ECO:0007669"/>
    <property type="project" value="UniProtKB-KW"/>
</dbReference>
<feature type="domain" description="Helicase ATP-binding" evidence="5">
    <location>
        <begin position="620"/>
        <end position="824"/>
    </location>
</feature>
<dbReference type="EMBL" id="MN740020">
    <property type="protein sequence ID" value="QHT84584.1"/>
    <property type="molecule type" value="Genomic_DNA"/>
</dbReference>
<evidence type="ECO:0000256" key="2">
    <source>
        <dbReference type="ARBA" id="ARBA00022801"/>
    </source>
</evidence>
<dbReference type="SMART" id="SM00487">
    <property type="entry name" value="DEXDc"/>
    <property type="match status" value="1"/>
</dbReference>
<dbReference type="PROSITE" id="PS51194">
    <property type="entry name" value="HELICASE_CTER"/>
    <property type="match status" value="1"/>
</dbReference>
<feature type="domain" description="Helicase C-terminal" evidence="6">
    <location>
        <begin position="919"/>
        <end position="1087"/>
    </location>
</feature>
<evidence type="ECO:0000313" key="7">
    <source>
        <dbReference type="EMBL" id="QHT84584.1"/>
    </source>
</evidence>
<keyword evidence="2" id="KW-0378">Hydrolase</keyword>
<evidence type="ECO:0000259" key="5">
    <source>
        <dbReference type="PROSITE" id="PS51192"/>
    </source>
</evidence>
<evidence type="ECO:0000256" key="1">
    <source>
        <dbReference type="ARBA" id="ARBA00022741"/>
    </source>
</evidence>
<dbReference type="InterPro" id="IPR014001">
    <property type="entry name" value="Helicase_ATP-bd"/>
</dbReference>
<reference evidence="7" key="1">
    <citation type="journal article" date="2020" name="Nature">
        <title>Giant virus diversity and host interactions through global metagenomics.</title>
        <authorList>
            <person name="Schulz F."/>
            <person name="Roux S."/>
            <person name="Paez-Espino D."/>
            <person name="Jungbluth S."/>
            <person name="Walsh D.A."/>
            <person name="Denef V.J."/>
            <person name="McMahon K.D."/>
            <person name="Konstantinidis K.T."/>
            <person name="Eloe-Fadrosh E.A."/>
            <person name="Kyrpides N.C."/>
            <person name="Woyke T."/>
        </authorList>
    </citation>
    <scope>NUCLEOTIDE SEQUENCE</scope>
    <source>
        <strain evidence="7">GVMAG-M-3300023184-177</strain>
    </source>
</reference>